<sequence>MVAVTTRVAVVGDDTGEATDAVRDAGGTVVDPADADVVAALGEDPLLDAAVDPPAPLLPVDAGREYGGVARADVEPALASLAAGDFSAVDRPTLAVDAPGVSARALADVTLATTEPAKISEFVVDAGDRRVDSVRADGVVAATPTGSRGYATDAGGPRLEPDVPAVGVVPISPFRVDRTNWVVAPPLSVTVARDETSVELHVDGRTHGTLAVDDPVALTWGEPLRVAVVPATRRPPRPD</sequence>
<dbReference type="GO" id="GO:0006741">
    <property type="term" value="P:NADP+ biosynthetic process"/>
    <property type="evidence" value="ECO:0007669"/>
    <property type="project" value="TreeGrafter"/>
</dbReference>
<dbReference type="Pfam" id="PF20143">
    <property type="entry name" value="NAD_kinase_C"/>
    <property type="match status" value="1"/>
</dbReference>
<dbReference type="AlphaFoldDB" id="A0A1I0NLB2"/>
<reference evidence="1 2" key="1">
    <citation type="submission" date="2016-10" db="EMBL/GenBank/DDBJ databases">
        <authorList>
            <person name="de Groot N.N."/>
        </authorList>
    </citation>
    <scope>NUCLEOTIDE SEQUENCE [LARGE SCALE GENOMIC DNA]</scope>
    <source>
        <strain evidence="1 2">CGMCC 1.5337</strain>
    </source>
</reference>
<dbReference type="GO" id="GO:0003951">
    <property type="term" value="F:NAD+ kinase activity"/>
    <property type="evidence" value="ECO:0007669"/>
    <property type="project" value="InterPro"/>
</dbReference>
<name>A0A1I0NLB2_9EURY</name>
<dbReference type="Gene3D" id="2.60.200.30">
    <property type="entry name" value="Probable inorganic polyphosphate/atp-NAD kinase, domain 2"/>
    <property type="match status" value="1"/>
</dbReference>
<dbReference type="SUPFAM" id="SSF111331">
    <property type="entry name" value="NAD kinase/diacylglycerol kinase-like"/>
    <property type="match status" value="1"/>
</dbReference>
<dbReference type="STRING" id="355548.SAMN04487945_0963"/>
<keyword evidence="1" id="KW-0418">Kinase</keyword>
<dbReference type="GO" id="GO:0019674">
    <property type="term" value="P:NAD+ metabolic process"/>
    <property type="evidence" value="ECO:0007669"/>
    <property type="project" value="InterPro"/>
</dbReference>
<dbReference type="Proteomes" id="UP000198518">
    <property type="component" value="Unassembled WGS sequence"/>
</dbReference>
<dbReference type="PANTHER" id="PTHR20275:SF43">
    <property type="entry name" value="BIFUNCTIONAL NADP PHOSPHATASE_NAD KINASE"/>
    <property type="match status" value="1"/>
</dbReference>
<accession>A0A1I0NLB2</accession>
<evidence type="ECO:0000313" key="1">
    <source>
        <dbReference type="EMBL" id="SEW02074.1"/>
    </source>
</evidence>
<dbReference type="InterPro" id="IPR016064">
    <property type="entry name" value="NAD/diacylglycerol_kinase_sf"/>
</dbReference>
<keyword evidence="1" id="KW-0808">Transferase</keyword>
<keyword evidence="2" id="KW-1185">Reference proteome</keyword>
<dbReference type="InterPro" id="IPR017437">
    <property type="entry name" value="ATP-NAD_kinase_PpnK-typ_C"/>
</dbReference>
<protein>
    <submittedName>
        <fullName evidence="1">NAD+ kinase</fullName>
    </submittedName>
</protein>
<dbReference type="EMBL" id="FOJA01000001">
    <property type="protein sequence ID" value="SEW02074.1"/>
    <property type="molecule type" value="Genomic_DNA"/>
</dbReference>
<proteinExistence type="predicted"/>
<gene>
    <name evidence="1" type="ORF">SAMN04487945_0963</name>
</gene>
<dbReference type="PANTHER" id="PTHR20275">
    <property type="entry name" value="NAD KINASE"/>
    <property type="match status" value="1"/>
</dbReference>
<evidence type="ECO:0000313" key="2">
    <source>
        <dbReference type="Proteomes" id="UP000198518"/>
    </source>
</evidence>
<organism evidence="1 2">
    <name type="scientific">Halobacterium jilantaiense</name>
    <dbReference type="NCBI Taxonomy" id="355548"/>
    <lineage>
        <taxon>Archaea</taxon>
        <taxon>Methanobacteriati</taxon>
        <taxon>Methanobacteriota</taxon>
        <taxon>Stenosarchaea group</taxon>
        <taxon>Halobacteria</taxon>
        <taxon>Halobacteriales</taxon>
        <taxon>Halobacteriaceae</taxon>
        <taxon>Halobacterium</taxon>
    </lineage>
</organism>